<dbReference type="InterPro" id="IPR050706">
    <property type="entry name" value="Cyclic-di-GMP_PDE-like"/>
</dbReference>
<dbReference type="GO" id="GO:0006355">
    <property type="term" value="P:regulation of DNA-templated transcription"/>
    <property type="evidence" value="ECO:0007669"/>
    <property type="project" value="InterPro"/>
</dbReference>
<dbReference type="PANTHER" id="PTHR33121:SF19">
    <property type="entry name" value="CYCLIC DI-GMP PHOSPHODIESTERASE PA2567"/>
    <property type="match status" value="1"/>
</dbReference>
<feature type="domain" description="EAL" evidence="3">
    <location>
        <begin position="356"/>
        <end position="609"/>
    </location>
</feature>
<dbReference type="EMBL" id="RAPK01000006">
    <property type="protein sequence ID" value="RKD76297.1"/>
    <property type="molecule type" value="Genomic_DNA"/>
</dbReference>
<dbReference type="InterPro" id="IPR029787">
    <property type="entry name" value="Nucleotide_cyclase"/>
</dbReference>
<dbReference type="PROSITE" id="PS50887">
    <property type="entry name" value="GGDEF"/>
    <property type="match status" value="1"/>
</dbReference>
<dbReference type="CDD" id="cd01949">
    <property type="entry name" value="GGDEF"/>
    <property type="match status" value="1"/>
</dbReference>
<dbReference type="InterPro" id="IPR000014">
    <property type="entry name" value="PAS"/>
</dbReference>
<dbReference type="CDD" id="cd00130">
    <property type="entry name" value="PAS"/>
    <property type="match status" value="1"/>
</dbReference>
<comment type="caution">
    <text evidence="5">The sequence shown here is derived from an EMBL/GenBank/DDBJ whole genome shotgun (WGS) entry which is preliminary data.</text>
</comment>
<dbReference type="InterPro" id="IPR043128">
    <property type="entry name" value="Rev_trsase/Diguanyl_cyclase"/>
</dbReference>
<dbReference type="Pfam" id="PF00563">
    <property type="entry name" value="EAL"/>
    <property type="match status" value="1"/>
</dbReference>
<dbReference type="SUPFAM" id="SSF141868">
    <property type="entry name" value="EAL domain-like"/>
    <property type="match status" value="1"/>
</dbReference>
<dbReference type="AlphaFoldDB" id="A0A419V8B4"/>
<evidence type="ECO:0000313" key="6">
    <source>
        <dbReference type="Proteomes" id="UP000285120"/>
    </source>
</evidence>
<dbReference type="Pfam" id="PF00989">
    <property type="entry name" value="PAS"/>
    <property type="match status" value="1"/>
</dbReference>
<protein>
    <submittedName>
        <fullName evidence="5">PAS domain S-box-containing protein/diguanylate cyclase (GGDEF)-like protein</fullName>
    </submittedName>
</protein>
<dbReference type="SMART" id="SM00052">
    <property type="entry name" value="EAL"/>
    <property type="match status" value="1"/>
</dbReference>
<name>A0A419V8B4_9BACL</name>
<evidence type="ECO:0000259" key="4">
    <source>
        <dbReference type="PROSITE" id="PS50887"/>
    </source>
</evidence>
<organism evidence="5 6">
    <name type="scientific">Sinobaca qinghaiensis</name>
    <dbReference type="NCBI Taxonomy" id="342944"/>
    <lineage>
        <taxon>Bacteria</taxon>
        <taxon>Bacillati</taxon>
        <taxon>Bacillota</taxon>
        <taxon>Bacilli</taxon>
        <taxon>Bacillales</taxon>
        <taxon>Sporolactobacillaceae</taxon>
        <taxon>Sinobaca</taxon>
    </lineage>
</organism>
<dbReference type="Pfam" id="PF00990">
    <property type="entry name" value="GGDEF"/>
    <property type="match status" value="1"/>
</dbReference>
<proteinExistence type="predicted"/>
<dbReference type="InterPro" id="IPR013767">
    <property type="entry name" value="PAS_fold"/>
</dbReference>
<dbReference type="Gene3D" id="3.30.70.270">
    <property type="match status" value="1"/>
</dbReference>
<keyword evidence="1" id="KW-1133">Transmembrane helix</keyword>
<evidence type="ECO:0000313" key="5">
    <source>
        <dbReference type="EMBL" id="RKD76297.1"/>
    </source>
</evidence>
<dbReference type="SUPFAM" id="SSF55073">
    <property type="entry name" value="Nucleotide cyclase"/>
    <property type="match status" value="1"/>
</dbReference>
<feature type="transmembrane region" description="Helical" evidence="1">
    <location>
        <begin position="37"/>
        <end position="58"/>
    </location>
</feature>
<reference evidence="5 6" key="1">
    <citation type="submission" date="2018-09" db="EMBL/GenBank/DDBJ databases">
        <title>Genomic Encyclopedia of Archaeal and Bacterial Type Strains, Phase II (KMG-II): from individual species to whole genera.</title>
        <authorList>
            <person name="Goeker M."/>
        </authorList>
    </citation>
    <scope>NUCLEOTIDE SEQUENCE [LARGE SCALE GENOMIC DNA]</scope>
    <source>
        <strain evidence="5 6">DSM 17008</strain>
    </source>
</reference>
<dbReference type="PANTHER" id="PTHR33121">
    <property type="entry name" value="CYCLIC DI-GMP PHOSPHODIESTERASE PDEF"/>
    <property type="match status" value="1"/>
</dbReference>
<gene>
    <name evidence="5" type="ORF">ATL39_0512</name>
</gene>
<dbReference type="SUPFAM" id="SSF55785">
    <property type="entry name" value="PYP-like sensor domain (PAS domain)"/>
    <property type="match status" value="1"/>
</dbReference>
<feature type="domain" description="PAS" evidence="2">
    <location>
        <begin position="73"/>
        <end position="142"/>
    </location>
</feature>
<dbReference type="CDD" id="cd01948">
    <property type="entry name" value="EAL"/>
    <property type="match status" value="1"/>
</dbReference>
<dbReference type="InterPro" id="IPR035919">
    <property type="entry name" value="EAL_sf"/>
</dbReference>
<dbReference type="InterPro" id="IPR035965">
    <property type="entry name" value="PAS-like_dom_sf"/>
</dbReference>
<dbReference type="SMART" id="SM00267">
    <property type="entry name" value="GGDEF"/>
    <property type="match status" value="1"/>
</dbReference>
<accession>A0A419V8B4</accession>
<dbReference type="Gene3D" id="3.30.450.20">
    <property type="entry name" value="PAS domain"/>
    <property type="match status" value="1"/>
</dbReference>
<evidence type="ECO:0000259" key="2">
    <source>
        <dbReference type="PROSITE" id="PS50112"/>
    </source>
</evidence>
<dbReference type="InterPro" id="IPR000160">
    <property type="entry name" value="GGDEF_dom"/>
</dbReference>
<evidence type="ECO:0000256" key="1">
    <source>
        <dbReference type="SAM" id="Phobius"/>
    </source>
</evidence>
<keyword evidence="1" id="KW-0472">Membrane</keyword>
<dbReference type="PROSITE" id="PS50883">
    <property type="entry name" value="EAL"/>
    <property type="match status" value="1"/>
</dbReference>
<feature type="domain" description="GGDEF" evidence="4">
    <location>
        <begin position="216"/>
        <end position="347"/>
    </location>
</feature>
<dbReference type="PROSITE" id="PS50112">
    <property type="entry name" value="PAS"/>
    <property type="match status" value="1"/>
</dbReference>
<dbReference type="GO" id="GO:0071111">
    <property type="term" value="F:cyclic-guanylate-specific phosphodiesterase activity"/>
    <property type="evidence" value="ECO:0007669"/>
    <property type="project" value="InterPro"/>
</dbReference>
<dbReference type="Gene3D" id="3.20.20.450">
    <property type="entry name" value="EAL domain"/>
    <property type="match status" value="1"/>
</dbReference>
<dbReference type="NCBIfam" id="TIGR00254">
    <property type="entry name" value="GGDEF"/>
    <property type="match status" value="1"/>
</dbReference>
<evidence type="ECO:0000259" key="3">
    <source>
        <dbReference type="PROSITE" id="PS50883"/>
    </source>
</evidence>
<dbReference type="NCBIfam" id="TIGR00229">
    <property type="entry name" value="sensory_box"/>
    <property type="match status" value="1"/>
</dbReference>
<sequence length="620" mass="70473">MEKDYIFYIEYGAKRMTVELIYSTGTGLFQEVLARPWLFLICILALTALLTGVTALLSREWLQLRHKKWMLSLHDLYEQAMDRTTDAVLILDGRGTILSWNRASEELLGYSKEEMLQQPSARLVPGDRRLIQNALDRCRQEMLLPLKARHKDGRSINLLLTLQPHNHFYTATLRFDEFKPVTVETTWHGDKDVLTGLPNRTAFLAYLEEQTAIKTFAFSVSFLSIDSFPRLAEALGRKPSERLLLDMTDRLQTVLPKGAFLARWSDCVFALILPDEDVALAGIWEQLRQKLKQPFSVNGLQLFAPLSIGTCFYPQDGKNAEMLLQHAYVAKRQAKQIKDTSVSYFDASMMSQIERMFQLEADLPMALSKQELELHYQPQVNLADRSIVSAEALLRWNHPELGLISPLEFIPIAEETETIVPIGWWVIEEALREFHQLKANDTPLQQIAVNVSLIQLERPDFAERLELLLHRYQVNAACLEIELTESIMQESSRLTGVLEKLQEIGVTIALDDFGTGYSSLSRLYSLPLDRLKIDKSFIDDIAVSPSALNVVHTVVYLAEQTGLDVVAEGVETIEQVHMLKELNCLIYQGYYFARPLAADALKGTLRNYQIPKDVPIGAGM</sequence>
<dbReference type="Proteomes" id="UP000285120">
    <property type="component" value="Unassembled WGS sequence"/>
</dbReference>
<dbReference type="OrthoDB" id="9759607at2"/>
<keyword evidence="6" id="KW-1185">Reference proteome</keyword>
<dbReference type="InterPro" id="IPR001633">
    <property type="entry name" value="EAL_dom"/>
</dbReference>
<keyword evidence="1" id="KW-0812">Transmembrane</keyword>
<dbReference type="SMART" id="SM00091">
    <property type="entry name" value="PAS"/>
    <property type="match status" value="1"/>
</dbReference>